<dbReference type="AlphaFoldDB" id="A0A6J3LS62"/>
<feature type="compositionally biased region" description="Basic and acidic residues" evidence="1">
    <location>
        <begin position="346"/>
        <end position="359"/>
    </location>
</feature>
<reference evidence="3" key="3">
    <citation type="submission" date="2025-08" db="UniProtKB">
        <authorList>
            <consortium name="RefSeq"/>
        </authorList>
    </citation>
    <scope>IDENTIFICATION</scope>
    <source>
        <strain evidence="3">CBS 342.82</strain>
    </source>
</reference>
<feature type="region of interest" description="Disordered" evidence="1">
    <location>
        <begin position="346"/>
        <end position="503"/>
    </location>
</feature>
<feature type="compositionally biased region" description="Polar residues" evidence="1">
    <location>
        <begin position="216"/>
        <end position="244"/>
    </location>
</feature>
<feature type="region of interest" description="Disordered" evidence="1">
    <location>
        <begin position="188"/>
        <end position="322"/>
    </location>
</feature>
<feature type="compositionally biased region" description="Polar residues" evidence="1">
    <location>
        <begin position="275"/>
        <end position="288"/>
    </location>
</feature>
<organism evidence="3">
    <name type="scientific">Dissoconium aciculare CBS 342.82</name>
    <dbReference type="NCBI Taxonomy" id="1314786"/>
    <lineage>
        <taxon>Eukaryota</taxon>
        <taxon>Fungi</taxon>
        <taxon>Dikarya</taxon>
        <taxon>Ascomycota</taxon>
        <taxon>Pezizomycotina</taxon>
        <taxon>Dothideomycetes</taxon>
        <taxon>Dothideomycetidae</taxon>
        <taxon>Mycosphaerellales</taxon>
        <taxon>Dissoconiaceae</taxon>
        <taxon>Dissoconium</taxon>
    </lineage>
</organism>
<feature type="compositionally biased region" description="Basic and acidic residues" evidence="1">
    <location>
        <begin position="144"/>
        <end position="154"/>
    </location>
</feature>
<accession>A0A6J3LS62</accession>
<gene>
    <name evidence="3" type="ORF">K489DRAFT_413473</name>
</gene>
<evidence type="ECO:0000256" key="1">
    <source>
        <dbReference type="SAM" id="MobiDB-lite"/>
    </source>
</evidence>
<feature type="compositionally biased region" description="Polar residues" evidence="1">
    <location>
        <begin position="449"/>
        <end position="459"/>
    </location>
</feature>
<dbReference type="RefSeq" id="XP_033455676.1">
    <property type="nucleotide sequence ID" value="XM_033608043.1"/>
</dbReference>
<reference evidence="3" key="2">
    <citation type="submission" date="2020-04" db="EMBL/GenBank/DDBJ databases">
        <authorList>
            <consortium name="NCBI Genome Project"/>
        </authorList>
    </citation>
    <scope>NUCLEOTIDE SEQUENCE</scope>
    <source>
        <strain evidence="3">CBS 342.82</strain>
    </source>
</reference>
<feature type="region of interest" description="Disordered" evidence="1">
    <location>
        <begin position="98"/>
        <end position="172"/>
    </location>
</feature>
<feature type="compositionally biased region" description="Polar residues" evidence="1">
    <location>
        <begin position="395"/>
        <end position="409"/>
    </location>
</feature>
<protein>
    <submittedName>
        <fullName evidence="3">Uncharacterized protein</fullName>
    </submittedName>
</protein>
<proteinExistence type="predicted"/>
<sequence>MSEDPPTTDSTSEWQFTPLVHEEGLSAIEDFFSSPPLLLPSPHSLPTVGRVDTHTEIEHQRGNHNRLETNTQHDTEDHIEVDQADDVMGAETSIWMSSIAHHGGGNNGDHLASDDEDAHDTDTRIEVDPVGEVITSEAPARKSPYADDGGRPDSDELVPDIENARDTDNDIEIDQADNVITVEAVFGTSSAADDEEKHNSNDLASDDEDALESAVISPSNETVNESTELPTTLQSLSSRHSSIVNDDHHMNDNTQEKNADFHFSTPLPTDRTDQGTDNPETPPSSAESQPRAAKRMKMTRRSGMNESIYWPMSSPASKQIRRRSSLTTISGFDCQLTMQELLKSESADNFAIKDKKDLEETSPLPSHTTGPVDVLQSPKSRPRHDSVAQVDDSDTTMTSQVVADQTTDGASPEPLRDPTTSPLPTASSIQAPAPPPPSKNGTPLPRELPSSQRGSSSNEARWKRELTNLVGQRPPHRRRTRSSIQQSAPDVVGAVKRRRKAKR</sequence>
<name>A0A6J3LS62_9PEZI</name>
<evidence type="ECO:0000313" key="2">
    <source>
        <dbReference type="Proteomes" id="UP000504637"/>
    </source>
</evidence>
<evidence type="ECO:0000313" key="3">
    <source>
        <dbReference type="RefSeq" id="XP_033455676.1"/>
    </source>
</evidence>
<dbReference type="Proteomes" id="UP000504637">
    <property type="component" value="Unplaced"/>
</dbReference>
<reference evidence="3" key="1">
    <citation type="submission" date="2020-01" db="EMBL/GenBank/DDBJ databases">
        <authorList>
            <consortium name="DOE Joint Genome Institute"/>
            <person name="Haridas S."/>
            <person name="Albert R."/>
            <person name="Binder M."/>
            <person name="Bloem J."/>
            <person name="Labutti K."/>
            <person name="Salamov A."/>
            <person name="Andreopoulos B."/>
            <person name="Baker S.E."/>
            <person name="Barry K."/>
            <person name="Bills G."/>
            <person name="Bluhm B.H."/>
            <person name="Cannon C."/>
            <person name="Castanera R."/>
            <person name="Culley D.E."/>
            <person name="Daum C."/>
            <person name="Ezra D."/>
            <person name="Gonzalez J.B."/>
            <person name="Henrissat B."/>
            <person name="Kuo A."/>
            <person name="Liang C."/>
            <person name="Lipzen A."/>
            <person name="Lutzoni F."/>
            <person name="Magnuson J."/>
            <person name="Mondo S."/>
            <person name="Nolan M."/>
            <person name="Ohm R."/>
            <person name="Pangilinan J."/>
            <person name="Park H.-J."/>
            <person name="Ramirez L."/>
            <person name="Alfaro M."/>
            <person name="Sun H."/>
            <person name="Tritt A."/>
            <person name="Yoshinaga Y."/>
            <person name="Zwiers L.-H."/>
            <person name="Turgeon B.G."/>
            <person name="Goodwin S.B."/>
            <person name="Spatafora J.W."/>
            <person name="Crous P.W."/>
            <person name="Grigoriev I.V."/>
        </authorList>
    </citation>
    <scope>NUCLEOTIDE SEQUENCE</scope>
    <source>
        <strain evidence="3">CBS 342.82</strain>
    </source>
</reference>
<keyword evidence="2" id="KW-1185">Reference proteome</keyword>
<dbReference type="GeneID" id="54365842"/>
<feature type="compositionally biased region" description="Basic and acidic residues" evidence="1">
    <location>
        <begin position="245"/>
        <end position="260"/>
    </location>
</feature>